<proteinExistence type="predicted"/>
<evidence type="ECO:0000313" key="2">
    <source>
        <dbReference type="Proteomes" id="UP000652761"/>
    </source>
</evidence>
<dbReference type="EMBL" id="NMUH01000218">
    <property type="protein sequence ID" value="MQL74674.1"/>
    <property type="molecule type" value="Genomic_DNA"/>
</dbReference>
<accession>A0A843TZD0</accession>
<keyword evidence="2" id="KW-1185">Reference proteome</keyword>
<evidence type="ECO:0000313" key="1">
    <source>
        <dbReference type="EMBL" id="MQL74674.1"/>
    </source>
</evidence>
<dbReference type="AlphaFoldDB" id="A0A843TZD0"/>
<comment type="caution">
    <text evidence="1">The sequence shown here is derived from an EMBL/GenBank/DDBJ whole genome shotgun (WGS) entry which is preliminary data.</text>
</comment>
<protein>
    <submittedName>
        <fullName evidence="1">Uncharacterized protein</fullName>
    </submittedName>
</protein>
<name>A0A843TZD0_COLES</name>
<gene>
    <name evidence="1" type="ORF">Taro_007027</name>
</gene>
<organism evidence="1 2">
    <name type="scientific">Colocasia esculenta</name>
    <name type="common">Wild taro</name>
    <name type="synonym">Arum esculentum</name>
    <dbReference type="NCBI Taxonomy" id="4460"/>
    <lineage>
        <taxon>Eukaryota</taxon>
        <taxon>Viridiplantae</taxon>
        <taxon>Streptophyta</taxon>
        <taxon>Embryophyta</taxon>
        <taxon>Tracheophyta</taxon>
        <taxon>Spermatophyta</taxon>
        <taxon>Magnoliopsida</taxon>
        <taxon>Liliopsida</taxon>
        <taxon>Araceae</taxon>
        <taxon>Aroideae</taxon>
        <taxon>Colocasieae</taxon>
        <taxon>Colocasia</taxon>
    </lineage>
</organism>
<reference evidence="1" key="1">
    <citation type="submission" date="2017-07" db="EMBL/GenBank/DDBJ databases">
        <title>Taro Niue Genome Assembly and Annotation.</title>
        <authorList>
            <person name="Atibalentja N."/>
            <person name="Keating K."/>
            <person name="Fields C.J."/>
        </authorList>
    </citation>
    <scope>NUCLEOTIDE SEQUENCE</scope>
    <source>
        <strain evidence="1">Niue_2</strain>
        <tissue evidence="1">Leaf</tissue>
    </source>
</reference>
<sequence>MFPMKIWCVEHDRAPGRRLSSRRGSSMASAFGHSVPPPLVVGSASGPSVPPPLVADMYI</sequence>
<dbReference type="Proteomes" id="UP000652761">
    <property type="component" value="Unassembled WGS sequence"/>
</dbReference>